<evidence type="ECO:0000313" key="14">
    <source>
        <dbReference type="Proteomes" id="UP001642487"/>
    </source>
</evidence>
<keyword evidence="4 11" id="KW-0349">Heme</keyword>
<evidence type="ECO:0000256" key="8">
    <source>
        <dbReference type="ARBA" id="ARBA00023002"/>
    </source>
</evidence>
<protein>
    <recommendedName>
        <fullName evidence="15">Beta-amyrin 11-oxidase-like</fullName>
    </recommendedName>
</protein>
<comment type="subcellular location">
    <subcellularLocation>
        <location evidence="2">Membrane</location>
        <topology evidence="2">Single-pass membrane protein</topology>
    </subcellularLocation>
</comment>
<dbReference type="InterPro" id="IPR001128">
    <property type="entry name" value="Cyt_P450"/>
</dbReference>
<feature type="transmembrane region" description="Helical" evidence="12">
    <location>
        <begin position="6"/>
        <end position="25"/>
    </location>
</feature>
<evidence type="ECO:0000256" key="3">
    <source>
        <dbReference type="ARBA" id="ARBA00010617"/>
    </source>
</evidence>
<dbReference type="Proteomes" id="UP001642487">
    <property type="component" value="Chromosome 5"/>
</dbReference>
<name>A0ABP0YLY2_9ROSI</name>
<dbReference type="EMBL" id="OZ021739">
    <property type="protein sequence ID" value="CAK9321528.1"/>
    <property type="molecule type" value="Genomic_DNA"/>
</dbReference>
<keyword evidence="14" id="KW-1185">Reference proteome</keyword>
<keyword evidence="6 11" id="KW-0479">Metal-binding</keyword>
<evidence type="ECO:0000256" key="6">
    <source>
        <dbReference type="ARBA" id="ARBA00022723"/>
    </source>
</evidence>
<evidence type="ECO:0000256" key="11">
    <source>
        <dbReference type="RuleBase" id="RU000461"/>
    </source>
</evidence>
<sequence length="488" mass="56096">MELRNWLVLFVAAFVFIFGVLKRLNDWYYGAKMGKLWAKLPPGHMGWPLLGSTLSYLKNFSSGQPRNIIHNLSIRYGKSDMYKAHLLGRASIIVCTSELCRQVLGDEDKFKPSLPRSITILTGRKSLMQVFKTEHRRLRRLTTAPISGHVALEMYINHIEHTVISGLEEWASMKKPIELLTEIKKLTFKIIWNIFLGSSSIHSSIAEIEALFAKLALGFISLPINFPGFSFHKSLKARKQLLKKLQSIINQKRLVKKREGESWEAKDMMDLLIELKDEDGEELDDETIIDLIFGKLFAGHETSAYTAMWAVLFLTNHPHIFQQAKEEQEDIIRRRPTTQKGVTLSEVKQMKFLYQVIDETLRVGGITFMVFREAVVDVEINGKMIPKGWKVIPWFGELYMDEKQFPSPQEFNPSRWDNFVATPGAFIPFGLGSRFCPGSDLAKLEISIFLHYFLLNYKVEQLNPQCQKTCLPFPHPKDKCLAKVLKVE</sequence>
<proteinExistence type="inferred from homology"/>
<organism evidence="13 14">
    <name type="scientific">Citrullus colocynthis</name>
    <name type="common">colocynth</name>
    <dbReference type="NCBI Taxonomy" id="252529"/>
    <lineage>
        <taxon>Eukaryota</taxon>
        <taxon>Viridiplantae</taxon>
        <taxon>Streptophyta</taxon>
        <taxon>Embryophyta</taxon>
        <taxon>Tracheophyta</taxon>
        <taxon>Spermatophyta</taxon>
        <taxon>Magnoliopsida</taxon>
        <taxon>eudicotyledons</taxon>
        <taxon>Gunneridae</taxon>
        <taxon>Pentapetalae</taxon>
        <taxon>rosids</taxon>
        <taxon>fabids</taxon>
        <taxon>Cucurbitales</taxon>
        <taxon>Cucurbitaceae</taxon>
        <taxon>Benincaseae</taxon>
        <taxon>Citrullus</taxon>
    </lineage>
</organism>
<dbReference type="SUPFAM" id="SSF48264">
    <property type="entry name" value="Cytochrome P450"/>
    <property type="match status" value="1"/>
</dbReference>
<keyword evidence="7 12" id="KW-1133">Transmembrane helix</keyword>
<reference evidence="13 14" key="1">
    <citation type="submission" date="2024-03" db="EMBL/GenBank/DDBJ databases">
        <authorList>
            <person name="Gkanogiannis A."/>
            <person name="Becerra Lopez-Lavalle L."/>
        </authorList>
    </citation>
    <scope>NUCLEOTIDE SEQUENCE [LARGE SCALE GENOMIC DNA]</scope>
</reference>
<evidence type="ECO:0000256" key="12">
    <source>
        <dbReference type="SAM" id="Phobius"/>
    </source>
</evidence>
<keyword evidence="8 11" id="KW-0560">Oxidoreductase</keyword>
<dbReference type="Pfam" id="PF00067">
    <property type="entry name" value="p450"/>
    <property type="match status" value="1"/>
</dbReference>
<dbReference type="PANTHER" id="PTHR24286:SF199">
    <property type="entry name" value="CYTOCHROME P450 88D6"/>
    <property type="match status" value="1"/>
</dbReference>
<keyword evidence="5 12" id="KW-0812">Transmembrane</keyword>
<dbReference type="PROSITE" id="PS00086">
    <property type="entry name" value="CYTOCHROME_P450"/>
    <property type="match status" value="1"/>
</dbReference>
<dbReference type="PANTHER" id="PTHR24286">
    <property type="entry name" value="CYTOCHROME P450 26"/>
    <property type="match status" value="1"/>
</dbReference>
<evidence type="ECO:0000313" key="13">
    <source>
        <dbReference type="EMBL" id="CAK9321528.1"/>
    </source>
</evidence>
<dbReference type="InterPro" id="IPR036396">
    <property type="entry name" value="Cyt_P450_sf"/>
</dbReference>
<evidence type="ECO:0000256" key="10">
    <source>
        <dbReference type="ARBA" id="ARBA00023136"/>
    </source>
</evidence>
<evidence type="ECO:0000256" key="5">
    <source>
        <dbReference type="ARBA" id="ARBA00022692"/>
    </source>
</evidence>
<evidence type="ECO:0000256" key="7">
    <source>
        <dbReference type="ARBA" id="ARBA00022989"/>
    </source>
</evidence>
<evidence type="ECO:0000256" key="1">
    <source>
        <dbReference type="ARBA" id="ARBA00001971"/>
    </source>
</evidence>
<keyword evidence="9 11" id="KW-0408">Iron</keyword>
<evidence type="ECO:0000256" key="4">
    <source>
        <dbReference type="ARBA" id="ARBA00022617"/>
    </source>
</evidence>
<accession>A0ABP0YLY2</accession>
<comment type="cofactor">
    <cofactor evidence="1">
        <name>heme</name>
        <dbReference type="ChEBI" id="CHEBI:30413"/>
    </cofactor>
</comment>
<dbReference type="PRINTS" id="PR00463">
    <property type="entry name" value="EP450I"/>
</dbReference>
<keyword evidence="11" id="KW-0503">Monooxygenase</keyword>
<evidence type="ECO:0008006" key="15">
    <source>
        <dbReference type="Google" id="ProtNLM"/>
    </source>
</evidence>
<comment type="similarity">
    <text evidence="3 11">Belongs to the cytochrome P450 family.</text>
</comment>
<keyword evidence="10 12" id="KW-0472">Membrane</keyword>
<gene>
    <name evidence="13" type="ORF">CITCOLO1_LOCUS13602</name>
</gene>
<dbReference type="InterPro" id="IPR002401">
    <property type="entry name" value="Cyt_P450_E_grp-I"/>
</dbReference>
<dbReference type="PRINTS" id="PR00385">
    <property type="entry name" value="P450"/>
</dbReference>
<evidence type="ECO:0000256" key="2">
    <source>
        <dbReference type="ARBA" id="ARBA00004167"/>
    </source>
</evidence>
<dbReference type="Gene3D" id="1.10.630.10">
    <property type="entry name" value="Cytochrome P450"/>
    <property type="match status" value="1"/>
</dbReference>
<evidence type="ECO:0000256" key="9">
    <source>
        <dbReference type="ARBA" id="ARBA00023004"/>
    </source>
</evidence>
<dbReference type="InterPro" id="IPR017972">
    <property type="entry name" value="Cyt_P450_CS"/>
</dbReference>